<sequence>MLVWPECVGGGAGWRPRRWRATKPGGSAGGSPAAAMETAALARTRAVCGGRVGDGLGKARS</sequence>
<reference evidence="2 3" key="1">
    <citation type="submission" date="2019-11" db="EMBL/GenBank/DDBJ databases">
        <title>Whole genome sequence of Oryza granulata.</title>
        <authorList>
            <person name="Li W."/>
        </authorList>
    </citation>
    <scope>NUCLEOTIDE SEQUENCE [LARGE SCALE GENOMIC DNA]</scope>
    <source>
        <strain evidence="3">cv. Menghai</strain>
        <tissue evidence="2">Leaf</tissue>
    </source>
</reference>
<gene>
    <name evidence="2" type="ORF">E2562_033140</name>
</gene>
<comment type="caution">
    <text evidence="2">The sequence shown here is derived from an EMBL/GenBank/DDBJ whole genome shotgun (WGS) entry which is preliminary data.</text>
</comment>
<evidence type="ECO:0000256" key="1">
    <source>
        <dbReference type="SAM" id="MobiDB-lite"/>
    </source>
</evidence>
<dbReference type="AlphaFoldDB" id="A0A6G1CLI5"/>
<keyword evidence="3" id="KW-1185">Reference proteome</keyword>
<proteinExistence type="predicted"/>
<evidence type="ECO:0008006" key="4">
    <source>
        <dbReference type="Google" id="ProtNLM"/>
    </source>
</evidence>
<evidence type="ECO:0000313" key="2">
    <source>
        <dbReference type="EMBL" id="KAF0900624.1"/>
    </source>
</evidence>
<feature type="region of interest" description="Disordered" evidence="1">
    <location>
        <begin position="13"/>
        <end position="36"/>
    </location>
</feature>
<accession>A0A6G1CLI5</accession>
<evidence type="ECO:0000313" key="3">
    <source>
        <dbReference type="Proteomes" id="UP000479710"/>
    </source>
</evidence>
<dbReference type="EMBL" id="SPHZ02000009">
    <property type="protein sequence ID" value="KAF0900624.1"/>
    <property type="molecule type" value="Genomic_DNA"/>
</dbReference>
<dbReference type="Proteomes" id="UP000479710">
    <property type="component" value="Unassembled WGS sequence"/>
</dbReference>
<protein>
    <recommendedName>
        <fullName evidence="4">DUF834 domain-containing protein</fullName>
    </recommendedName>
</protein>
<name>A0A6G1CLI5_9ORYZ</name>
<organism evidence="2 3">
    <name type="scientific">Oryza meyeriana var. granulata</name>
    <dbReference type="NCBI Taxonomy" id="110450"/>
    <lineage>
        <taxon>Eukaryota</taxon>
        <taxon>Viridiplantae</taxon>
        <taxon>Streptophyta</taxon>
        <taxon>Embryophyta</taxon>
        <taxon>Tracheophyta</taxon>
        <taxon>Spermatophyta</taxon>
        <taxon>Magnoliopsida</taxon>
        <taxon>Liliopsida</taxon>
        <taxon>Poales</taxon>
        <taxon>Poaceae</taxon>
        <taxon>BOP clade</taxon>
        <taxon>Oryzoideae</taxon>
        <taxon>Oryzeae</taxon>
        <taxon>Oryzinae</taxon>
        <taxon>Oryza</taxon>
        <taxon>Oryza meyeriana</taxon>
    </lineage>
</organism>